<gene>
    <name evidence="1" type="ORF">C3942_01150</name>
</gene>
<evidence type="ECO:0000313" key="1">
    <source>
        <dbReference type="EMBL" id="PPE75529.1"/>
    </source>
</evidence>
<name>A0A2S5TKK5_9GAMM</name>
<accession>A0A2S5TKK5</accession>
<dbReference type="AlphaFoldDB" id="A0A2S5TKK5"/>
<keyword evidence="2" id="KW-1185">Reference proteome</keyword>
<dbReference type="Proteomes" id="UP000238220">
    <property type="component" value="Unassembled WGS sequence"/>
</dbReference>
<proteinExistence type="predicted"/>
<dbReference type="Gene3D" id="1.20.120.1490">
    <property type="match status" value="1"/>
</dbReference>
<comment type="caution">
    <text evidence="1">The sequence shown here is derived from an EMBL/GenBank/DDBJ whole genome shotgun (WGS) entry which is preliminary data.</text>
</comment>
<evidence type="ECO:0008006" key="3">
    <source>
        <dbReference type="Google" id="ProtNLM"/>
    </source>
</evidence>
<sequence length="131" mass="14640">MQGRNPGIASEKEIVVTLAKVEATAEQRAKVLAAFDAALPQTRALQAERETLRQQLQGLSPRQPDYLERSAALAKQWGELHEREVLAYARFESAVATTLSDSQWEQWQDQAVLMAPIERGPGAGGQMRRRR</sequence>
<protein>
    <recommendedName>
        <fullName evidence="3">Zinc resistance-associated protein</fullName>
    </recommendedName>
</protein>
<reference evidence="1 2" key="1">
    <citation type="submission" date="2018-02" db="EMBL/GenBank/DDBJ databases">
        <title>Genome sequencing of Solimonas sp. HR-BB.</title>
        <authorList>
            <person name="Lee Y."/>
            <person name="Jeon C.O."/>
        </authorList>
    </citation>
    <scope>NUCLEOTIDE SEQUENCE [LARGE SCALE GENOMIC DNA]</scope>
    <source>
        <strain evidence="1 2">HR-BB</strain>
    </source>
</reference>
<organism evidence="1 2">
    <name type="scientific">Solimonas fluminis</name>
    <dbReference type="NCBI Taxonomy" id="2086571"/>
    <lineage>
        <taxon>Bacteria</taxon>
        <taxon>Pseudomonadati</taxon>
        <taxon>Pseudomonadota</taxon>
        <taxon>Gammaproteobacteria</taxon>
        <taxon>Nevskiales</taxon>
        <taxon>Nevskiaceae</taxon>
        <taxon>Solimonas</taxon>
    </lineage>
</organism>
<evidence type="ECO:0000313" key="2">
    <source>
        <dbReference type="Proteomes" id="UP000238220"/>
    </source>
</evidence>
<dbReference type="EMBL" id="PSNW01000001">
    <property type="protein sequence ID" value="PPE75529.1"/>
    <property type="molecule type" value="Genomic_DNA"/>
</dbReference>